<accession>A0A1G1XQH7</accession>
<evidence type="ECO:0000313" key="2">
    <source>
        <dbReference type="Proteomes" id="UP000176498"/>
    </source>
</evidence>
<dbReference type="EMBL" id="MHHZ01000015">
    <property type="protein sequence ID" value="OGY41617.1"/>
    <property type="molecule type" value="Genomic_DNA"/>
</dbReference>
<dbReference type="Proteomes" id="UP000176498">
    <property type="component" value="Unassembled WGS sequence"/>
</dbReference>
<gene>
    <name evidence="1" type="ORF">A2Y82_01395</name>
</gene>
<dbReference type="AlphaFoldDB" id="A0A1G1XQH7"/>
<evidence type="ECO:0000313" key="1">
    <source>
        <dbReference type="EMBL" id="OGY41617.1"/>
    </source>
</evidence>
<organism evidence="1 2">
    <name type="scientific">Candidatus Buchananbacteria bacterium RBG_13_36_9</name>
    <dbReference type="NCBI Taxonomy" id="1797530"/>
    <lineage>
        <taxon>Bacteria</taxon>
        <taxon>Candidatus Buchananiibacteriota</taxon>
    </lineage>
</organism>
<sequence>MHTALQECSAGKKQKAADVIQSKAWNPGLLITLGMTKECGFLLKTSNNPLIFLWKNHIFSLPKIV</sequence>
<reference evidence="1 2" key="1">
    <citation type="journal article" date="2016" name="Nat. Commun.">
        <title>Thousands of microbial genomes shed light on interconnected biogeochemical processes in an aquifer system.</title>
        <authorList>
            <person name="Anantharaman K."/>
            <person name="Brown C.T."/>
            <person name="Hug L.A."/>
            <person name="Sharon I."/>
            <person name="Castelle C.J."/>
            <person name="Probst A.J."/>
            <person name="Thomas B.C."/>
            <person name="Singh A."/>
            <person name="Wilkins M.J."/>
            <person name="Karaoz U."/>
            <person name="Brodie E.L."/>
            <person name="Williams K.H."/>
            <person name="Hubbard S.S."/>
            <person name="Banfield J.F."/>
        </authorList>
    </citation>
    <scope>NUCLEOTIDE SEQUENCE [LARGE SCALE GENOMIC DNA]</scope>
</reference>
<proteinExistence type="predicted"/>
<comment type="caution">
    <text evidence="1">The sequence shown here is derived from an EMBL/GenBank/DDBJ whole genome shotgun (WGS) entry which is preliminary data.</text>
</comment>
<name>A0A1G1XQH7_9BACT</name>
<protein>
    <submittedName>
        <fullName evidence="1">Uncharacterized protein</fullName>
    </submittedName>
</protein>